<evidence type="ECO:0000256" key="3">
    <source>
        <dbReference type="ARBA" id="ARBA00022475"/>
    </source>
</evidence>
<sequence length="279" mass="30107">MSDSTNTSRARKSVPVFRLLMGLALILIIILIIGSQINSWLSAPLQTEDTRQLKPASHKRVMSTSHSAETRHGPGSPDKKQVPASDSAQASFPFDTGHLLLVGVVLSSDKLGSIAIIEYRGHQNGYSIGDRVYHHQILLTQITKESAVIQYQQNSHTLYLQKSTSRPGLSIASKENAPPSEKGDSGAPDFGQYIAVTPVYEQGIPNGLLATPKGDSNVFLKLGLMSEDVITEINGVSMTSSEGLERADALLQTPGPLQLSIRRQGQVMTVLVDPPQGFL</sequence>
<evidence type="ECO:0000256" key="10">
    <source>
        <dbReference type="SAM" id="Phobius"/>
    </source>
</evidence>
<protein>
    <recommendedName>
        <fullName evidence="11">Type II secretion system protein GspC N-terminal domain-containing protein</fullName>
    </recommendedName>
</protein>
<dbReference type="Proteomes" id="UP000614272">
    <property type="component" value="Unassembled WGS sequence"/>
</dbReference>
<evidence type="ECO:0000256" key="8">
    <source>
        <dbReference type="ARBA" id="ARBA00023136"/>
    </source>
</evidence>
<feature type="domain" description="Type II secretion system protein GspC N-terminal" evidence="11">
    <location>
        <begin position="26"/>
        <end position="160"/>
    </location>
</feature>
<feature type="region of interest" description="Disordered" evidence="9">
    <location>
        <begin position="169"/>
        <end position="188"/>
    </location>
</feature>
<comment type="caution">
    <text evidence="12">The sequence shown here is derived from an EMBL/GenBank/DDBJ whole genome shotgun (WGS) entry which is preliminary data.</text>
</comment>
<keyword evidence="3" id="KW-1003">Cell membrane</keyword>
<evidence type="ECO:0000313" key="12">
    <source>
        <dbReference type="EMBL" id="GGD63087.1"/>
    </source>
</evidence>
<feature type="transmembrane region" description="Helical" evidence="10">
    <location>
        <begin position="20"/>
        <end position="41"/>
    </location>
</feature>
<dbReference type="Gene3D" id="2.30.30.830">
    <property type="match status" value="1"/>
</dbReference>
<proteinExistence type="predicted"/>
<comment type="subcellular location">
    <subcellularLocation>
        <location evidence="1">Cell inner membrane</location>
    </subcellularLocation>
</comment>
<name>A0ABQ1RAC6_9ALTE</name>
<dbReference type="InterPro" id="IPR036034">
    <property type="entry name" value="PDZ_sf"/>
</dbReference>
<reference evidence="13" key="1">
    <citation type="journal article" date="2019" name="Int. J. Syst. Evol. Microbiol.">
        <title>The Global Catalogue of Microorganisms (GCM) 10K type strain sequencing project: providing services to taxonomists for standard genome sequencing and annotation.</title>
        <authorList>
            <consortium name="The Broad Institute Genomics Platform"/>
            <consortium name="The Broad Institute Genome Sequencing Center for Infectious Disease"/>
            <person name="Wu L."/>
            <person name="Ma J."/>
        </authorList>
    </citation>
    <scope>NUCLEOTIDE SEQUENCE [LARGE SCALE GENOMIC DNA]</scope>
    <source>
        <strain evidence="13">CGMCC 1.12923</strain>
    </source>
</reference>
<keyword evidence="5 10" id="KW-0812">Transmembrane</keyword>
<evidence type="ECO:0000313" key="13">
    <source>
        <dbReference type="Proteomes" id="UP000614272"/>
    </source>
</evidence>
<evidence type="ECO:0000256" key="9">
    <source>
        <dbReference type="SAM" id="MobiDB-lite"/>
    </source>
</evidence>
<accession>A0ABQ1RAC6</accession>
<keyword evidence="6" id="KW-0653">Protein transport</keyword>
<keyword evidence="13" id="KW-1185">Reference proteome</keyword>
<dbReference type="InterPro" id="IPR024961">
    <property type="entry name" value="T2SS_GspC_N"/>
</dbReference>
<dbReference type="Gene3D" id="2.30.42.10">
    <property type="match status" value="1"/>
</dbReference>
<evidence type="ECO:0000256" key="4">
    <source>
        <dbReference type="ARBA" id="ARBA00022519"/>
    </source>
</evidence>
<keyword evidence="8 10" id="KW-0472">Membrane</keyword>
<keyword evidence="7 10" id="KW-1133">Transmembrane helix</keyword>
<evidence type="ECO:0000256" key="7">
    <source>
        <dbReference type="ARBA" id="ARBA00022989"/>
    </source>
</evidence>
<feature type="region of interest" description="Disordered" evidence="9">
    <location>
        <begin position="51"/>
        <end position="88"/>
    </location>
</feature>
<evidence type="ECO:0000256" key="2">
    <source>
        <dbReference type="ARBA" id="ARBA00022448"/>
    </source>
</evidence>
<dbReference type="SUPFAM" id="SSF50156">
    <property type="entry name" value="PDZ domain-like"/>
    <property type="match status" value="1"/>
</dbReference>
<evidence type="ECO:0000256" key="5">
    <source>
        <dbReference type="ARBA" id="ARBA00022692"/>
    </source>
</evidence>
<evidence type="ECO:0000256" key="1">
    <source>
        <dbReference type="ARBA" id="ARBA00004533"/>
    </source>
</evidence>
<feature type="compositionally biased region" description="Basic and acidic residues" evidence="9">
    <location>
        <begin position="68"/>
        <end position="81"/>
    </location>
</feature>
<keyword evidence="2" id="KW-0813">Transport</keyword>
<evidence type="ECO:0000259" key="11">
    <source>
        <dbReference type="Pfam" id="PF11356"/>
    </source>
</evidence>
<dbReference type="EMBL" id="BMGJ01000006">
    <property type="protein sequence ID" value="GGD63087.1"/>
    <property type="molecule type" value="Genomic_DNA"/>
</dbReference>
<gene>
    <name evidence="12" type="ORF">GCM10011357_17960</name>
</gene>
<keyword evidence="4" id="KW-0997">Cell inner membrane</keyword>
<dbReference type="Pfam" id="PF11356">
    <property type="entry name" value="T2SSC"/>
    <property type="match status" value="1"/>
</dbReference>
<organism evidence="12 13">
    <name type="scientific">Lacimicrobium alkaliphilum</name>
    <dbReference type="NCBI Taxonomy" id="1526571"/>
    <lineage>
        <taxon>Bacteria</taxon>
        <taxon>Pseudomonadati</taxon>
        <taxon>Pseudomonadota</taxon>
        <taxon>Gammaproteobacteria</taxon>
        <taxon>Alteromonadales</taxon>
        <taxon>Alteromonadaceae</taxon>
        <taxon>Lacimicrobium</taxon>
    </lineage>
</organism>
<dbReference type="RefSeq" id="WP_099034270.1">
    <property type="nucleotide sequence ID" value="NZ_BMGJ01000006.1"/>
</dbReference>
<evidence type="ECO:0000256" key="6">
    <source>
        <dbReference type="ARBA" id="ARBA00022927"/>
    </source>
</evidence>